<accession>A0A4U5M5G6</accession>
<name>A0A4U5M5G6_STECR</name>
<protein>
    <submittedName>
        <fullName evidence="1">Uncharacterized protein</fullName>
    </submittedName>
</protein>
<evidence type="ECO:0000313" key="1">
    <source>
        <dbReference type="EMBL" id="TKR64098.1"/>
    </source>
</evidence>
<reference evidence="1 2" key="1">
    <citation type="journal article" date="2015" name="Genome Biol.">
        <title>Comparative genomics of Steinernema reveals deeply conserved gene regulatory networks.</title>
        <authorList>
            <person name="Dillman A.R."/>
            <person name="Macchietto M."/>
            <person name="Porter C.F."/>
            <person name="Rogers A."/>
            <person name="Williams B."/>
            <person name="Antoshechkin I."/>
            <person name="Lee M.M."/>
            <person name="Goodwin Z."/>
            <person name="Lu X."/>
            <person name="Lewis E.E."/>
            <person name="Goodrich-Blair H."/>
            <person name="Stock S.P."/>
            <person name="Adams B.J."/>
            <person name="Sternberg P.W."/>
            <person name="Mortazavi A."/>
        </authorList>
    </citation>
    <scope>NUCLEOTIDE SEQUENCE [LARGE SCALE GENOMIC DNA]</scope>
    <source>
        <strain evidence="1 2">ALL</strain>
    </source>
</reference>
<reference evidence="1 2" key="2">
    <citation type="journal article" date="2019" name="G3 (Bethesda)">
        <title>Hybrid Assembly of the Genome of the Entomopathogenic Nematode Steinernema carpocapsae Identifies the X-Chromosome.</title>
        <authorList>
            <person name="Serra L."/>
            <person name="Macchietto M."/>
            <person name="Macias-Munoz A."/>
            <person name="McGill C.J."/>
            <person name="Rodriguez I.M."/>
            <person name="Rodriguez B."/>
            <person name="Murad R."/>
            <person name="Mortazavi A."/>
        </authorList>
    </citation>
    <scope>NUCLEOTIDE SEQUENCE [LARGE SCALE GENOMIC DNA]</scope>
    <source>
        <strain evidence="1 2">ALL</strain>
    </source>
</reference>
<comment type="caution">
    <text evidence="1">The sequence shown here is derived from an EMBL/GenBank/DDBJ whole genome shotgun (WGS) entry which is preliminary data.</text>
</comment>
<gene>
    <name evidence="1" type="ORF">L596_024688</name>
</gene>
<evidence type="ECO:0000313" key="2">
    <source>
        <dbReference type="Proteomes" id="UP000298663"/>
    </source>
</evidence>
<sequence length="79" mass="9193">MVAKEPRIPLSSKTVPTSTSRKPIGLIHIVSFCRFTLFHWKLIHPKRTTKLFSKSDICFMPKERFYDPTSKISELSKLN</sequence>
<dbReference type="AlphaFoldDB" id="A0A4U5M5G6"/>
<organism evidence="1 2">
    <name type="scientific">Steinernema carpocapsae</name>
    <name type="common">Entomopathogenic nematode</name>
    <dbReference type="NCBI Taxonomy" id="34508"/>
    <lineage>
        <taxon>Eukaryota</taxon>
        <taxon>Metazoa</taxon>
        <taxon>Ecdysozoa</taxon>
        <taxon>Nematoda</taxon>
        <taxon>Chromadorea</taxon>
        <taxon>Rhabditida</taxon>
        <taxon>Tylenchina</taxon>
        <taxon>Panagrolaimomorpha</taxon>
        <taxon>Strongyloidoidea</taxon>
        <taxon>Steinernematidae</taxon>
        <taxon>Steinernema</taxon>
    </lineage>
</organism>
<proteinExistence type="predicted"/>
<dbReference type="Proteomes" id="UP000298663">
    <property type="component" value="Unassembled WGS sequence"/>
</dbReference>
<keyword evidence="2" id="KW-1185">Reference proteome</keyword>
<dbReference type="EMBL" id="AZBU02000009">
    <property type="protein sequence ID" value="TKR64098.1"/>
    <property type="molecule type" value="Genomic_DNA"/>
</dbReference>